<dbReference type="EMBL" id="WXYQ01000005">
    <property type="protein sequence ID" value="NBG95634.1"/>
    <property type="molecule type" value="Genomic_DNA"/>
</dbReference>
<feature type="transmembrane region" description="Helical" evidence="5">
    <location>
        <begin position="317"/>
        <end position="339"/>
    </location>
</feature>
<dbReference type="RefSeq" id="WP_160587556.1">
    <property type="nucleotide sequence ID" value="NZ_BMHN01000001.1"/>
</dbReference>
<dbReference type="Proteomes" id="UP000470384">
    <property type="component" value="Unassembled WGS sequence"/>
</dbReference>
<dbReference type="InterPro" id="IPR001750">
    <property type="entry name" value="ND/Mrp_TM"/>
</dbReference>
<dbReference type="AlphaFoldDB" id="A0A845QAZ8"/>
<dbReference type="NCBIfam" id="TIGR01770">
    <property type="entry name" value="NDH_I_N"/>
    <property type="match status" value="1"/>
</dbReference>
<keyword evidence="5" id="KW-1278">Translocase</keyword>
<proteinExistence type="inferred from homology"/>
<feature type="transmembrane region" description="Helical" evidence="5">
    <location>
        <begin position="360"/>
        <end position="380"/>
    </location>
</feature>
<feature type="transmembrane region" description="Helical" evidence="5">
    <location>
        <begin position="6"/>
        <end position="26"/>
    </location>
</feature>
<dbReference type="PANTHER" id="PTHR22773">
    <property type="entry name" value="NADH DEHYDROGENASE"/>
    <property type="match status" value="1"/>
</dbReference>
<protein>
    <recommendedName>
        <fullName evidence="5">NADH-quinone oxidoreductase subunit N</fullName>
        <ecNumber evidence="5">7.1.1.-</ecNumber>
    </recommendedName>
    <alternativeName>
        <fullName evidence="5">NADH dehydrogenase I subunit N</fullName>
    </alternativeName>
    <alternativeName>
        <fullName evidence="5">NDH-1 subunit N</fullName>
    </alternativeName>
</protein>
<dbReference type="HAMAP" id="MF_00445">
    <property type="entry name" value="NDH1_NuoN_1"/>
    <property type="match status" value="1"/>
</dbReference>
<sequence>MPDIAPVLPEIILAVGAMALLMFGVFRKEDDAGPVAIGGIVLFAITGFAVVTGDTGVTFGDSFIADGFSTFIKVLVLIGAAATLFMGLSSMKADNLNRFEYPVLLVLATLGMFMMVSANGLIALYIGIELQSLALYVVAAFKRDSLRSSEAGLKYFVLGALSSGMLLYGASLLYGFAGTVTYAGLGEVLQGDVSIGVIFGLVFFLAGIAFKMSAVPFHMWTPDVYEGAPTPATAFFAAAPKVAAVAMLVRAVTEAFPGVMAEWQQIVFFMAVASTLLGAFAAIGQSNIKRLMAYSSIANVGFILIGLAAGTKQGVEGVLIYLVIYLAMTIGTFACILAMRRAEGPVENIEDLAGLSRNQPMLAFVMAMLMFSLAGIPPLAGFFAKYYVFLAAIEAGLYALAIIGVLASVVGAYYYLRIIKVMYFDEPAAPFEQPMARDVRLVLTLSSLFVLLFFVFPAPVLDSAAAAAGALF</sequence>
<dbReference type="InterPro" id="IPR010096">
    <property type="entry name" value="NADH-Q_OxRdtase_suN/2"/>
</dbReference>
<evidence type="ECO:0000256" key="4">
    <source>
        <dbReference type="ARBA" id="ARBA00023136"/>
    </source>
</evidence>
<evidence type="ECO:0000313" key="8">
    <source>
        <dbReference type="EMBL" id="NBG95634.1"/>
    </source>
</evidence>
<name>A0A845QAZ8_9HYPH</name>
<accession>A0A845QAZ8</accession>
<feature type="transmembrane region" description="Helical" evidence="5">
    <location>
        <begin position="63"/>
        <end position="87"/>
    </location>
</feature>
<feature type="transmembrane region" description="Helical" evidence="5">
    <location>
        <begin position="265"/>
        <end position="284"/>
    </location>
</feature>
<dbReference type="EC" id="7.1.1.-" evidence="5"/>
<feature type="transmembrane region" description="Helical" evidence="5">
    <location>
        <begin position="153"/>
        <end position="177"/>
    </location>
</feature>
<keyword evidence="9" id="KW-1185">Reference proteome</keyword>
<evidence type="ECO:0000256" key="5">
    <source>
        <dbReference type="HAMAP-Rule" id="MF_00445"/>
    </source>
</evidence>
<keyword evidence="5" id="KW-0520">NAD</keyword>
<comment type="catalytic activity">
    <reaction evidence="5">
        <text>a quinone + NADH + 5 H(+)(in) = a quinol + NAD(+) + 4 H(+)(out)</text>
        <dbReference type="Rhea" id="RHEA:57888"/>
        <dbReference type="ChEBI" id="CHEBI:15378"/>
        <dbReference type="ChEBI" id="CHEBI:24646"/>
        <dbReference type="ChEBI" id="CHEBI:57540"/>
        <dbReference type="ChEBI" id="CHEBI:57945"/>
        <dbReference type="ChEBI" id="CHEBI:132124"/>
    </reaction>
</comment>
<dbReference type="GO" id="GO:0012505">
    <property type="term" value="C:endomembrane system"/>
    <property type="evidence" value="ECO:0007669"/>
    <property type="project" value="UniProtKB-SubCell"/>
</dbReference>
<evidence type="ECO:0000259" key="7">
    <source>
        <dbReference type="Pfam" id="PF00361"/>
    </source>
</evidence>
<feature type="domain" description="NADH:quinone oxidoreductase/Mrp antiporter transmembrane" evidence="7">
    <location>
        <begin position="118"/>
        <end position="410"/>
    </location>
</feature>
<evidence type="ECO:0000313" key="9">
    <source>
        <dbReference type="Proteomes" id="UP000470384"/>
    </source>
</evidence>
<evidence type="ECO:0000256" key="6">
    <source>
        <dbReference type="RuleBase" id="RU000320"/>
    </source>
</evidence>
<keyword evidence="3 5" id="KW-1133">Transmembrane helix</keyword>
<feature type="transmembrane region" description="Helical" evidence="5">
    <location>
        <begin position="386"/>
        <end position="416"/>
    </location>
</feature>
<dbReference type="NCBIfam" id="NF004440">
    <property type="entry name" value="PRK05777.1-3"/>
    <property type="match status" value="1"/>
</dbReference>
<keyword evidence="5" id="KW-0813">Transport</keyword>
<comment type="caution">
    <text evidence="8">The sequence shown here is derived from an EMBL/GenBank/DDBJ whole genome shotgun (WGS) entry which is preliminary data.</text>
</comment>
<dbReference type="OrthoDB" id="9811718at2"/>
<feature type="transmembrane region" description="Helical" evidence="5">
    <location>
        <begin position="291"/>
        <end position="311"/>
    </location>
</feature>
<gene>
    <name evidence="5 8" type="primary">nuoN</name>
    <name evidence="8" type="ORF">GTQ45_07800</name>
</gene>
<keyword evidence="2 5" id="KW-0812">Transmembrane</keyword>
<keyword evidence="8" id="KW-0560">Oxidoreductase</keyword>
<keyword evidence="5" id="KW-0874">Quinone</keyword>
<dbReference type="GO" id="GO:0008137">
    <property type="term" value="F:NADH dehydrogenase (ubiquinone) activity"/>
    <property type="evidence" value="ECO:0007669"/>
    <property type="project" value="InterPro"/>
</dbReference>
<keyword evidence="4 5" id="KW-0472">Membrane</keyword>
<evidence type="ECO:0000256" key="3">
    <source>
        <dbReference type="ARBA" id="ARBA00022989"/>
    </source>
</evidence>
<comment type="similarity">
    <text evidence="5">Belongs to the complex I subunit 2 family.</text>
</comment>
<organism evidence="8 9">
    <name type="scientific">Pyruvatibacter mobilis</name>
    <dbReference type="NCBI Taxonomy" id="1712261"/>
    <lineage>
        <taxon>Bacteria</taxon>
        <taxon>Pseudomonadati</taxon>
        <taxon>Pseudomonadota</taxon>
        <taxon>Alphaproteobacteria</taxon>
        <taxon>Hyphomicrobiales</taxon>
        <taxon>Parvibaculaceae</taxon>
        <taxon>Pyruvatibacter</taxon>
    </lineage>
</organism>
<keyword evidence="5" id="KW-0830">Ubiquinone</keyword>
<keyword evidence="5" id="KW-1003">Cell membrane</keyword>
<reference evidence="8 9" key="1">
    <citation type="journal article" date="2016" name="Int. J. Syst. Evol. Microbiol.">
        <title>Pyruvatibacter mobilis gen. nov., sp. nov., a marine bacterium from the culture broth of Picochlorum sp. 122.</title>
        <authorList>
            <person name="Wang G."/>
            <person name="Tang M."/>
            <person name="Wu H."/>
            <person name="Dai S."/>
            <person name="Li T."/>
            <person name="Chen C."/>
            <person name="He H."/>
            <person name="Fan J."/>
            <person name="Xiang W."/>
            <person name="Li X."/>
        </authorList>
    </citation>
    <scope>NUCLEOTIDE SEQUENCE [LARGE SCALE GENOMIC DNA]</scope>
    <source>
        <strain evidence="8 9">GYP-11</strain>
    </source>
</reference>
<feature type="transmembrane region" description="Helical" evidence="5">
    <location>
        <begin position="441"/>
        <end position="461"/>
    </location>
</feature>
<comment type="subunit">
    <text evidence="5">NDH-1 is composed of 14 different subunits. Subunits NuoA, H, J, K, L, M, N constitute the membrane sector of the complex.</text>
</comment>
<dbReference type="GO" id="GO:0042773">
    <property type="term" value="P:ATP synthesis coupled electron transport"/>
    <property type="evidence" value="ECO:0007669"/>
    <property type="project" value="InterPro"/>
</dbReference>
<comment type="subcellular location">
    <subcellularLocation>
        <location evidence="5">Cell membrane</location>
        <topology evidence="5">Multi-pass membrane protein</topology>
    </subcellularLocation>
    <subcellularLocation>
        <location evidence="1">Endomembrane system</location>
        <topology evidence="1">Multi-pass membrane protein</topology>
    </subcellularLocation>
    <subcellularLocation>
        <location evidence="6">Membrane</location>
        <topology evidence="6">Multi-pass membrane protein</topology>
    </subcellularLocation>
</comment>
<dbReference type="GO" id="GO:0048038">
    <property type="term" value="F:quinone binding"/>
    <property type="evidence" value="ECO:0007669"/>
    <property type="project" value="UniProtKB-KW"/>
</dbReference>
<feature type="transmembrane region" description="Helical" evidence="5">
    <location>
        <begin position="197"/>
        <end position="220"/>
    </location>
</feature>
<feature type="transmembrane region" description="Helical" evidence="5">
    <location>
        <begin position="99"/>
        <end position="116"/>
    </location>
</feature>
<dbReference type="GO" id="GO:0005886">
    <property type="term" value="C:plasma membrane"/>
    <property type="evidence" value="ECO:0007669"/>
    <property type="project" value="UniProtKB-SubCell"/>
</dbReference>
<evidence type="ECO:0000256" key="1">
    <source>
        <dbReference type="ARBA" id="ARBA00004127"/>
    </source>
</evidence>
<dbReference type="GO" id="GO:0050136">
    <property type="term" value="F:NADH dehydrogenase (quinone) (non-electrogenic) activity"/>
    <property type="evidence" value="ECO:0007669"/>
    <property type="project" value="UniProtKB-UniRule"/>
</dbReference>
<dbReference type="Pfam" id="PF00361">
    <property type="entry name" value="Proton_antipo_M"/>
    <property type="match status" value="1"/>
</dbReference>
<evidence type="ECO:0000256" key="2">
    <source>
        <dbReference type="ARBA" id="ARBA00022692"/>
    </source>
</evidence>
<feature type="transmembrane region" description="Helical" evidence="5">
    <location>
        <begin position="33"/>
        <end position="51"/>
    </location>
</feature>
<dbReference type="GeneID" id="300654898"/>
<comment type="function">
    <text evidence="5">NDH-1 shuttles electrons from NADH, via FMN and iron-sulfur (Fe-S) centers, to quinones in the respiratory chain. The immediate electron acceptor for the enzyme in this species is believed to be ubiquinone. Couples the redox reaction to proton translocation (for every two electrons transferred, four hydrogen ions are translocated across the cytoplasmic membrane), and thus conserves the redox energy in a proton gradient.</text>
</comment>